<feature type="transmembrane region" description="Helical" evidence="1">
    <location>
        <begin position="63"/>
        <end position="88"/>
    </location>
</feature>
<feature type="transmembrane region" description="Helical" evidence="1">
    <location>
        <begin position="210"/>
        <end position="228"/>
    </location>
</feature>
<evidence type="ECO:0000313" key="2">
    <source>
        <dbReference type="EMBL" id="VZO39738.1"/>
    </source>
</evidence>
<keyword evidence="1" id="KW-1133">Transmembrane helix</keyword>
<evidence type="ECO:0008006" key="4">
    <source>
        <dbReference type="Google" id="ProtNLM"/>
    </source>
</evidence>
<dbReference type="EMBL" id="CACRYJ010000062">
    <property type="protein sequence ID" value="VZO39738.1"/>
    <property type="molecule type" value="Genomic_DNA"/>
</dbReference>
<reference evidence="2 3" key="1">
    <citation type="submission" date="2019-11" db="EMBL/GenBank/DDBJ databases">
        <authorList>
            <person name="Criscuolo A."/>
        </authorList>
    </citation>
    <scope>NUCLEOTIDE SEQUENCE [LARGE SCALE GENOMIC DNA]</scope>
    <source>
        <strain evidence="2">CIP111667</strain>
    </source>
</reference>
<organism evidence="2 3">
    <name type="scientific">Occultella aeris</name>
    <dbReference type="NCBI Taxonomy" id="2761496"/>
    <lineage>
        <taxon>Bacteria</taxon>
        <taxon>Bacillati</taxon>
        <taxon>Actinomycetota</taxon>
        <taxon>Actinomycetes</taxon>
        <taxon>Micrococcales</taxon>
        <taxon>Ruaniaceae</taxon>
        <taxon>Occultella</taxon>
    </lineage>
</organism>
<feature type="transmembrane region" description="Helical" evidence="1">
    <location>
        <begin position="24"/>
        <end position="43"/>
    </location>
</feature>
<comment type="caution">
    <text evidence="2">The sequence shown here is derived from an EMBL/GenBank/DDBJ whole genome shotgun (WGS) entry which is preliminary data.</text>
</comment>
<evidence type="ECO:0000313" key="3">
    <source>
        <dbReference type="Proteomes" id="UP000419743"/>
    </source>
</evidence>
<gene>
    <name evidence="2" type="ORF">HALOF300_04434</name>
</gene>
<protein>
    <recommendedName>
        <fullName evidence="4">DUF4386 domain-containing protein</fullName>
    </recommendedName>
</protein>
<proteinExistence type="predicted"/>
<dbReference type="Proteomes" id="UP000419743">
    <property type="component" value="Unassembled WGS sequence"/>
</dbReference>
<feature type="transmembrane region" description="Helical" evidence="1">
    <location>
        <begin position="109"/>
        <end position="136"/>
    </location>
</feature>
<keyword evidence="1" id="KW-0812">Transmembrane</keyword>
<evidence type="ECO:0000256" key="1">
    <source>
        <dbReference type="SAM" id="Phobius"/>
    </source>
</evidence>
<sequence>MTEPQEPDGGAAPPVRERLFQGSGAGLAGLLFAVLFIVGFVILDQIPDSATTDELTAYYQGASGSAVIVAGFYLVPFSGLAFLWFIAAARHRLRSLARREDPLLDTVQITAGVLFVAMIFVAAAAAVTGVSAVRLTPSDATADLVTLEQASTMTNYAQMLLMTYAFRTAGVFILASTTRGLRAKLFPRWFAVLSYLAVAVLLLSLTSVRAVVLVVPLWVAAAAGVILFRRATGQLEVA</sequence>
<feature type="transmembrane region" description="Helical" evidence="1">
    <location>
        <begin position="156"/>
        <end position="174"/>
    </location>
</feature>
<keyword evidence="1" id="KW-0472">Membrane</keyword>
<accession>A0A7M4DQJ4</accession>
<feature type="transmembrane region" description="Helical" evidence="1">
    <location>
        <begin position="186"/>
        <end position="204"/>
    </location>
</feature>
<dbReference type="RefSeq" id="WP_156743042.1">
    <property type="nucleotide sequence ID" value="NZ_CACRYJ010000062.1"/>
</dbReference>
<dbReference type="AlphaFoldDB" id="A0A7M4DQJ4"/>
<name>A0A7M4DQJ4_9MICO</name>
<keyword evidence="3" id="KW-1185">Reference proteome</keyword>